<reference evidence="1" key="2">
    <citation type="journal article" date="2022" name="New Phytol.">
        <title>Evolutionary transition to the ectomycorrhizal habit in the genomes of a hyperdiverse lineage of mushroom-forming fungi.</title>
        <authorList>
            <person name="Looney B."/>
            <person name="Miyauchi S."/>
            <person name="Morin E."/>
            <person name="Drula E."/>
            <person name="Courty P.E."/>
            <person name="Kohler A."/>
            <person name="Kuo A."/>
            <person name="LaButti K."/>
            <person name="Pangilinan J."/>
            <person name="Lipzen A."/>
            <person name="Riley R."/>
            <person name="Andreopoulos W."/>
            <person name="He G."/>
            <person name="Johnson J."/>
            <person name="Nolan M."/>
            <person name="Tritt A."/>
            <person name="Barry K.W."/>
            <person name="Grigoriev I.V."/>
            <person name="Nagy L.G."/>
            <person name="Hibbett D."/>
            <person name="Henrissat B."/>
            <person name="Matheny P.B."/>
            <person name="Labbe J."/>
            <person name="Martin F.M."/>
        </authorList>
    </citation>
    <scope>NUCLEOTIDE SEQUENCE</scope>
    <source>
        <strain evidence="1">FP105234-sp</strain>
    </source>
</reference>
<keyword evidence="2" id="KW-1185">Reference proteome</keyword>
<comment type="caution">
    <text evidence="1">The sequence shown here is derived from an EMBL/GenBank/DDBJ whole genome shotgun (WGS) entry which is preliminary data.</text>
</comment>
<sequence>MFLATALRRIARGTLASLSRGAFFAFIVVWDIALVLVNLVAFKRKVGHVTPKGHPGAGGVWPEYIPPRAGDSRCACPALNAMSNHGILPRNGRNIPFRELPGKVRATYNFSPTFSLFVPRYMASILGRSFSKDTLNLSDIDVHNGIEHDASLTREDTYHAKSQALPLPALVAALLRSATGPPQPGHTLAEDELAGSESKSGKDTPELEGPPYADRRREARATNPQYSQSFNAKMFGTSNASGLTTIFGGRMDDIRVFLAEERLPAGWESRVREPMGLTFGAFNVTAIRVELGIEEEVRGPAVP</sequence>
<dbReference type="EMBL" id="MU275932">
    <property type="protein sequence ID" value="KAI0046193.1"/>
    <property type="molecule type" value="Genomic_DNA"/>
</dbReference>
<accession>A0ACB8RRR0</accession>
<reference evidence="1" key="1">
    <citation type="submission" date="2021-02" db="EMBL/GenBank/DDBJ databases">
        <authorList>
            <consortium name="DOE Joint Genome Institute"/>
            <person name="Ahrendt S."/>
            <person name="Looney B.P."/>
            <person name="Miyauchi S."/>
            <person name="Morin E."/>
            <person name="Drula E."/>
            <person name="Courty P.E."/>
            <person name="Chicoki N."/>
            <person name="Fauchery L."/>
            <person name="Kohler A."/>
            <person name="Kuo A."/>
            <person name="Labutti K."/>
            <person name="Pangilinan J."/>
            <person name="Lipzen A."/>
            <person name="Riley R."/>
            <person name="Andreopoulos W."/>
            <person name="He G."/>
            <person name="Johnson J."/>
            <person name="Barry K.W."/>
            <person name="Grigoriev I.V."/>
            <person name="Nagy L."/>
            <person name="Hibbett D."/>
            <person name="Henrissat B."/>
            <person name="Matheny P.B."/>
            <person name="Labbe J."/>
            <person name="Martin F."/>
        </authorList>
    </citation>
    <scope>NUCLEOTIDE SEQUENCE</scope>
    <source>
        <strain evidence="1">FP105234-sp</strain>
    </source>
</reference>
<protein>
    <submittedName>
        <fullName evidence="1">Chloroperoxidase-like protein</fullName>
    </submittedName>
</protein>
<evidence type="ECO:0000313" key="2">
    <source>
        <dbReference type="Proteomes" id="UP000814033"/>
    </source>
</evidence>
<name>A0ACB8RRR0_9AGAM</name>
<proteinExistence type="predicted"/>
<dbReference type="Proteomes" id="UP000814033">
    <property type="component" value="Unassembled WGS sequence"/>
</dbReference>
<gene>
    <name evidence="1" type="ORF">FA95DRAFT_1583125</name>
</gene>
<evidence type="ECO:0000313" key="1">
    <source>
        <dbReference type="EMBL" id="KAI0046193.1"/>
    </source>
</evidence>
<organism evidence="1 2">
    <name type="scientific">Auriscalpium vulgare</name>
    <dbReference type="NCBI Taxonomy" id="40419"/>
    <lineage>
        <taxon>Eukaryota</taxon>
        <taxon>Fungi</taxon>
        <taxon>Dikarya</taxon>
        <taxon>Basidiomycota</taxon>
        <taxon>Agaricomycotina</taxon>
        <taxon>Agaricomycetes</taxon>
        <taxon>Russulales</taxon>
        <taxon>Auriscalpiaceae</taxon>
        <taxon>Auriscalpium</taxon>
    </lineage>
</organism>